<feature type="transmembrane region" description="Helical" evidence="2">
    <location>
        <begin position="153"/>
        <end position="170"/>
    </location>
</feature>
<dbReference type="PRINTS" id="PR00173">
    <property type="entry name" value="EDTRNSPORT"/>
</dbReference>
<evidence type="ECO:0000256" key="2">
    <source>
        <dbReference type="SAM" id="Phobius"/>
    </source>
</evidence>
<feature type="transmembrane region" description="Helical" evidence="2">
    <location>
        <begin position="354"/>
        <end position="378"/>
    </location>
</feature>
<feature type="transmembrane region" description="Helical" evidence="2">
    <location>
        <begin position="236"/>
        <end position="252"/>
    </location>
</feature>
<feature type="transmembrane region" description="Helical" evidence="2">
    <location>
        <begin position="39"/>
        <end position="64"/>
    </location>
</feature>
<reference evidence="3 4" key="1">
    <citation type="journal article" date="2010" name="Stand. Genomic Sci.">
        <title>Complete genome sequence of Geodermatophilus obscurus type strain (G-20).</title>
        <authorList>
            <person name="Ivanova N."/>
            <person name="Sikorski J."/>
            <person name="Jando M."/>
            <person name="Munk C."/>
            <person name="Lapidus A."/>
            <person name="Glavina Del Rio T."/>
            <person name="Copeland A."/>
            <person name="Tice H."/>
            <person name="Cheng J.-F."/>
            <person name="Lucas S."/>
            <person name="Chen F."/>
            <person name="Nolan M."/>
            <person name="Bruce D."/>
            <person name="Goodwin L."/>
            <person name="Pitluck S."/>
            <person name="Mavromatis K."/>
            <person name="Mikhailova N."/>
            <person name="Pati A."/>
            <person name="Chen A."/>
            <person name="Palaniappan K."/>
            <person name="Land M."/>
            <person name="Hauser L."/>
            <person name="Chang Y.-J."/>
            <person name="Jeffries C.D."/>
            <person name="Meincke L."/>
            <person name="Brettin T."/>
            <person name="Detter J.C."/>
            <person name="Detter J.C."/>
            <person name="Rohde M."/>
            <person name="Goeker M."/>
            <person name="Bristow J."/>
            <person name="Eisen J.A."/>
            <person name="Markowitz V."/>
            <person name="Hugenholtz P."/>
            <person name="Kyrpides N.C."/>
            <person name="Klenk H.-P."/>
        </authorList>
    </citation>
    <scope>NUCLEOTIDE SEQUENCE [LARGE SCALE GENOMIC DNA]</scope>
    <source>
        <strain evidence="4">ATCC 25078 / DSM 43160 / JCM 3152 / KCC A-0152 / KCTC 9177 / NBRC 13315 / NRRL B-3577 / G-20</strain>
    </source>
</reference>
<dbReference type="STRING" id="526225.Gobs_0401"/>
<dbReference type="OrthoDB" id="3078316at2"/>
<proteinExistence type="predicted"/>
<keyword evidence="4" id="KW-1185">Reference proteome</keyword>
<evidence type="ECO:0008006" key="5">
    <source>
        <dbReference type="Google" id="ProtNLM"/>
    </source>
</evidence>
<dbReference type="KEGG" id="gob:Gobs_0401"/>
<feature type="transmembrane region" description="Helical" evidence="2">
    <location>
        <begin position="84"/>
        <end position="102"/>
    </location>
</feature>
<gene>
    <name evidence="3" type="ordered locus">Gobs_0401</name>
</gene>
<organism evidence="3 4">
    <name type="scientific">Geodermatophilus obscurus (strain ATCC 25078 / DSM 43160 / JCM 3152 / CCUG 61914 / KCC A-0152 / KCTC 9177 / NBRC 13315 / NRRL B-3577 / G-20)</name>
    <dbReference type="NCBI Taxonomy" id="526225"/>
    <lineage>
        <taxon>Bacteria</taxon>
        <taxon>Bacillati</taxon>
        <taxon>Actinomycetota</taxon>
        <taxon>Actinomycetes</taxon>
        <taxon>Geodermatophilales</taxon>
        <taxon>Geodermatophilaceae</taxon>
        <taxon>Geodermatophilus</taxon>
    </lineage>
</organism>
<feature type="transmembrane region" description="Helical" evidence="2">
    <location>
        <begin position="127"/>
        <end position="144"/>
    </location>
</feature>
<protein>
    <recommendedName>
        <fullName evidence="5">O-antigen ligase like membrane protein</fullName>
    </recommendedName>
</protein>
<reference evidence="4" key="2">
    <citation type="submission" date="2010-01" db="EMBL/GenBank/DDBJ databases">
        <title>The complete genome of Geodermatophilus obscurus DSM 43160.</title>
        <authorList>
            <consortium name="US DOE Joint Genome Institute (JGI-PGF)"/>
            <person name="Lucas S."/>
            <person name="Copeland A."/>
            <person name="Lapidus A."/>
            <person name="Glavina del Rio T."/>
            <person name="Dalin E."/>
            <person name="Tice H."/>
            <person name="Bruce D."/>
            <person name="Goodwin L."/>
            <person name="Pitluck S."/>
            <person name="Kyrpides N."/>
            <person name="Mavromatis K."/>
            <person name="Ivanova N."/>
            <person name="Munk A.C."/>
            <person name="Brettin T."/>
            <person name="Detter J.C."/>
            <person name="Han C."/>
            <person name="Larimer F."/>
            <person name="Land M."/>
            <person name="Hauser L."/>
            <person name="Markowitz V."/>
            <person name="Cheng J.-F."/>
            <person name="Hugenholtz P."/>
            <person name="Woyke T."/>
            <person name="Wu D."/>
            <person name="Jando M."/>
            <person name="Schneider S."/>
            <person name="Klenk H.-P."/>
            <person name="Eisen J.A."/>
        </authorList>
    </citation>
    <scope>NUCLEOTIDE SEQUENCE [LARGE SCALE GENOMIC DNA]</scope>
    <source>
        <strain evidence="4">ATCC 25078 / DSM 43160 / JCM 3152 / KCC A-0152 / KCTC 9177 / NBRC 13315 / NRRL B-3577 / G-20</strain>
    </source>
</reference>
<evidence type="ECO:0000313" key="4">
    <source>
        <dbReference type="Proteomes" id="UP000001382"/>
    </source>
</evidence>
<evidence type="ECO:0000313" key="3">
    <source>
        <dbReference type="EMBL" id="ADB73187.1"/>
    </source>
</evidence>
<evidence type="ECO:0000256" key="1">
    <source>
        <dbReference type="SAM" id="MobiDB-lite"/>
    </source>
</evidence>
<feature type="transmembrane region" description="Helical" evidence="2">
    <location>
        <begin position="205"/>
        <end position="224"/>
    </location>
</feature>
<feature type="region of interest" description="Disordered" evidence="1">
    <location>
        <begin position="434"/>
        <end position="457"/>
    </location>
</feature>
<feature type="transmembrane region" description="Helical" evidence="2">
    <location>
        <begin position="258"/>
        <end position="279"/>
    </location>
</feature>
<accession>D2S576</accession>
<dbReference type="Proteomes" id="UP000001382">
    <property type="component" value="Chromosome"/>
</dbReference>
<dbReference type="EMBL" id="CP001867">
    <property type="protein sequence ID" value="ADB73187.1"/>
    <property type="molecule type" value="Genomic_DNA"/>
</dbReference>
<dbReference type="HOGENOM" id="CLU_598207_0_0_11"/>
<keyword evidence="2" id="KW-0472">Membrane</keyword>
<dbReference type="AlphaFoldDB" id="D2S576"/>
<feature type="compositionally biased region" description="Low complexity" evidence="1">
    <location>
        <begin position="444"/>
        <end position="457"/>
    </location>
</feature>
<keyword evidence="2" id="KW-1133">Transmembrane helix</keyword>
<feature type="transmembrane region" description="Helical" evidence="2">
    <location>
        <begin position="286"/>
        <end position="306"/>
    </location>
</feature>
<sequence length="457" mass="46576">MTTLTLVTVAVVVYGVLNTRGYGRALALGAATPVGAAAVVGAIAVPTFYAVAVGAVVGVGLRLLRAQGHQPGAAPLPVPASRPLVLLVVTSVLVTLVSPLLFDGLPVLNPAGGVGTLVAGVVTKSNIAQIVYLVLSVGVVAYLARSRWTGPEIVGTAACLTTMLSFWAWTHMAAGIPFPEGLFDNSPAFTFQNTLPGGAPRVRGIFSEPAGLAISCLVTIAYCASRMRHVRGPRSLGVLIIGGAALYLGSISTSTTFLVAGVMLAGLATVVHVASFVLGRGSLSTVVVAVLCAAALTAVWLLPYVANTVGAEIEAKVGTSSYNDRSSADSTSYQLVMDTWGFGTGLGSNRGSSFAASLLSTVGIVGAALFVAAVVILVRRTWRLVEVRPVIWALAATLTAKVVSGPDLSDPSGILWLSLGVLAHAALRDQGRGSTRAVLDHSRGSTTGSSRSQPAEG</sequence>
<dbReference type="RefSeq" id="WP_012946628.1">
    <property type="nucleotide sequence ID" value="NC_013757.1"/>
</dbReference>
<name>D2S576_GEOOG</name>
<keyword evidence="2" id="KW-0812">Transmembrane</keyword>